<reference evidence="3 4" key="1">
    <citation type="submission" date="2014-03" db="EMBL/GenBank/DDBJ databases">
        <title>Genomics of Bifidobacteria.</title>
        <authorList>
            <person name="Ventura M."/>
            <person name="Milani C."/>
            <person name="Lugli G.A."/>
        </authorList>
    </citation>
    <scope>NUCLEOTIDE SEQUENCE [LARGE SCALE GENOMIC DNA]</scope>
    <source>
        <strain evidence="3 4">LMG 11592</strain>
    </source>
</reference>
<name>A0A087BQN7_9BIFI</name>
<dbReference type="EMBL" id="JGZD01000007">
    <property type="protein sequence ID" value="KFI73337.1"/>
    <property type="molecule type" value="Genomic_DNA"/>
</dbReference>
<dbReference type="STRING" id="1693.BMIN_1434"/>
<protein>
    <recommendedName>
        <fullName evidence="2">DUF1980 domain-containing protein</fullName>
    </recommendedName>
</protein>
<dbReference type="InterPro" id="IPR048447">
    <property type="entry name" value="DUF1980_C"/>
</dbReference>
<feature type="transmembrane region" description="Helical" evidence="1">
    <location>
        <begin position="75"/>
        <end position="93"/>
    </location>
</feature>
<dbReference type="InterPro" id="IPR052955">
    <property type="entry name" value="UPF0703_membrane_permease"/>
</dbReference>
<dbReference type="eggNOG" id="COG3689">
    <property type="taxonomic scope" value="Bacteria"/>
</dbReference>
<keyword evidence="1" id="KW-0472">Membrane</keyword>
<keyword evidence="1" id="KW-1133">Transmembrane helix</keyword>
<dbReference type="AlphaFoldDB" id="A0A087BQN7"/>
<comment type="caution">
    <text evidence="3">The sequence shown here is derived from an EMBL/GenBank/DDBJ whole genome shotgun (WGS) entry which is preliminary data.</text>
</comment>
<dbReference type="InterPro" id="IPR015402">
    <property type="entry name" value="DUF1980"/>
</dbReference>
<evidence type="ECO:0000259" key="2">
    <source>
        <dbReference type="Pfam" id="PF21537"/>
    </source>
</evidence>
<feature type="transmembrane region" description="Helical" evidence="1">
    <location>
        <begin position="43"/>
        <end position="63"/>
    </location>
</feature>
<evidence type="ECO:0000256" key="1">
    <source>
        <dbReference type="SAM" id="Phobius"/>
    </source>
</evidence>
<evidence type="ECO:0000313" key="4">
    <source>
        <dbReference type="Proteomes" id="UP000029014"/>
    </source>
</evidence>
<dbReference type="RefSeq" id="WP_022861424.1">
    <property type="nucleotide sequence ID" value="NZ_JGZD01000007.1"/>
</dbReference>
<dbReference type="Pfam" id="PF21537">
    <property type="entry name" value="DUF1980_C"/>
    <property type="match status" value="1"/>
</dbReference>
<feature type="transmembrane region" description="Helical" evidence="1">
    <location>
        <begin position="12"/>
        <end position="31"/>
    </location>
</feature>
<proteinExistence type="predicted"/>
<organism evidence="3 4">
    <name type="scientific">Bifidobacterium minimum</name>
    <dbReference type="NCBI Taxonomy" id="1693"/>
    <lineage>
        <taxon>Bacteria</taxon>
        <taxon>Bacillati</taxon>
        <taxon>Actinomycetota</taxon>
        <taxon>Actinomycetes</taxon>
        <taxon>Bifidobacteriales</taxon>
        <taxon>Bifidobacteriaceae</taxon>
        <taxon>Bifidobacterium</taxon>
    </lineage>
</organism>
<sequence>MSAPRLTTRPPDVIHALCLAGLSAGLGWSAWSGSYTQLATPRTLPFLILASLLVGCLAVLSASGRLNITSRRLKSTLVAVVIPMLAVVIPLHSAGAGSGFDEYAGGRAIAITTTNGEGLHGLDKAHRRITISDDEFADWYETIDHNPSSYAGYTVTVTGFVSRDDVSDASGSASSAEFMFSRQFMSCCILDMTPIGFTSSWDSTASLKNHQWITATGTLTERQIGRSGHRHQGMVLAITSVASAQAPTGYFYQP</sequence>
<evidence type="ECO:0000313" key="3">
    <source>
        <dbReference type="EMBL" id="KFI73337.1"/>
    </source>
</evidence>
<dbReference type="NCBIfam" id="TIGR03943">
    <property type="entry name" value="TIGR03943 family putative permease subunit"/>
    <property type="match status" value="1"/>
</dbReference>
<gene>
    <name evidence="3" type="ORF">BMIN_1434</name>
</gene>
<keyword evidence="4" id="KW-1185">Reference proteome</keyword>
<feature type="domain" description="DUF1980" evidence="2">
    <location>
        <begin position="122"/>
        <end position="252"/>
    </location>
</feature>
<dbReference type="PANTHER" id="PTHR40047:SF1">
    <property type="entry name" value="UPF0703 PROTEIN YCGQ"/>
    <property type="match status" value="1"/>
</dbReference>
<dbReference type="PANTHER" id="PTHR40047">
    <property type="entry name" value="UPF0703 PROTEIN YCGQ"/>
    <property type="match status" value="1"/>
</dbReference>
<dbReference type="Proteomes" id="UP000029014">
    <property type="component" value="Unassembled WGS sequence"/>
</dbReference>
<keyword evidence="1" id="KW-0812">Transmembrane</keyword>
<accession>A0A087BQN7</accession>